<gene>
    <name evidence="5" type="ORF">IAA53_03935</name>
</gene>
<dbReference type="Pfam" id="PF13545">
    <property type="entry name" value="HTH_Crp_2"/>
    <property type="match status" value="1"/>
</dbReference>
<dbReference type="InterPro" id="IPR014710">
    <property type="entry name" value="RmlC-like_jellyroll"/>
</dbReference>
<keyword evidence="2" id="KW-0238">DNA-binding</keyword>
<name>A0A9D1IWG9_9FIRM</name>
<evidence type="ECO:0000256" key="3">
    <source>
        <dbReference type="ARBA" id="ARBA00023163"/>
    </source>
</evidence>
<dbReference type="SMART" id="SM00100">
    <property type="entry name" value="cNMP"/>
    <property type="match status" value="1"/>
</dbReference>
<dbReference type="Pfam" id="PF00027">
    <property type="entry name" value="cNMP_binding"/>
    <property type="match status" value="1"/>
</dbReference>
<reference evidence="5" key="2">
    <citation type="journal article" date="2021" name="PeerJ">
        <title>Extensive microbial diversity within the chicken gut microbiome revealed by metagenomics and culture.</title>
        <authorList>
            <person name="Gilroy R."/>
            <person name="Ravi A."/>
            <person name="Getino M."/>
            <person name="Pursley I."/>
            <person name="Horton D.L."/>
            <person name="Alikhan N.F."/>
            <person name="Baker D."/>
            <person name="Gharbi K."/>
            <person name="Hall N."/>
            <person name="Watson M."/>
            <person name="Adriaenssens E.M."/>
            <person name="Foster-Nyarko E."/>
            <person name="Jarju S."/>
            <person name="Secka A."/>
            <person name="Antonio M."/>
            <person name="Oren A."/>
            <person name="Chaudhuri R.R."/>
            <person name="La Ragione R."/>
            <person name="Hildebrand F."/>
            <person name="Pallen M.J."/>
        </authorList>
    </citation>
    <scope>NUCLEOTIDE SEQUENCE</scope>
    <source>
        <strain evidence="5">ChiBcec15-4380</strain>
    </source>
</reference>
<keyword evidence="1" id="KW-0805">Transcription regulation</keyword>
<evidence type="ECO:0000313" key="5">
    <source>
        <dbReference type="EMBL" id="HIR50425.1"/>
    </source>
</evidence>
<organism evidence="5 6">
    <name type="scientific">Candidatus Avoscillospira avicola</name>
    <dbReference type="NCBI Taxonomy" id="2840706"/>
    <lineage>
        <taxon>Bacteria</taxon>
        <taxon>Bacillati</taxon>
        <taxon>Bacillota</taxon>
        <taxon>Clostridia</taxon>
        <taxon>Eubacteriales</taxon>
        <taxon>Oscillospiraceae</taxon>
        <taxon>Oscillospiraceae incertae sedis</taxon>
        <taxon>Candidatus Avoscillospira</taxon>
    </lineage>
</organism>
<dbReference type="AlphaFoldDB" id="A0A9D1IWG9"/>
<dbReference type="SUPFAM" id="SSF51206">
    <property type="entry name" value="cAMP-binding domain-like"/>
    <property type="match status" value="1"/>
</dbReference>
<dbReference type="Proteomes" id="UP000824239">
    <property type="component" value="Unassembled WGS sequence"/>
</dbReference>
<dbReference type="CDD" id="cd00038">
    <property type="entry name" value="CAP_ED"/>
    <property type="match status" value="1"/>
</dbReference>
<proteinExistence type="predicted"/>
<dbReference type="GO" id="GO:0006355">
    <property type="term" value="P:regulation of DNA-templated transcription"/>
    <property type="evidence" value="ECO:0007669"/>
    <property type="project" value="InterPro"/>
</dbReference>
<sequence>MRQIHDPAQVRRAIEAYGLETLFSQDLAAMGELYQFEKKEYLMYQGAVAARLYLLLSGSVKVFQYTVSGKTHCQQYFNSLEILGETDALWGIPCVGNVVALTDCLCLGISLERYGAALRSDLTFVRHVAQVLAQRLASKSEHTLLEPLELRLAAFMLRVRRGDRFELSMQETAKMLDSSYRHLQRVIYAMCRMHLLAKTDYGYQILNVEALEALARGQWTLGKS</sequence>
<dbReference type="InterPro" id="IPR018490">
    <property type="entry name" value="cNMP-bd_dom_sf"/>
</dbReference>
<accession>A0A9D1IWG9</accession>
<evidence type="ECO:0000256" key="1">
    <source>
        <dbReference type="ARBA" id="ARBA00023015"/>
    </source>
</evidence>
<evidence type="ECO:0000313" key="6">
    <source>
        <dbReference type="Proteomes" id="UP000824239"/>
    </source>
</evidence>
<dbReference type="GO" id="GO:0003677">
    <property type="term" value="F:DNA binding"/>
    <property type="evidence" value="ECO:0007669"/>
    <property type="project" value="UniProtKB-KW"/>
</dbReference>
<protein>
    <submittedName>
        <fullName evidence="5">Cyclic nucleotide-binding domain-containing protein</fullName>
    </submittedName>
</protein>
<evidence type="ECO:0000256" key="2">
    <source>
        <dbReference type="ARBA" id="ARBA00023125"/>
    </source>
</evidence>
<comment type="caution">
    <text evidence="5">The sequence shown here is derived from an EMBL/GenBank/DDBJ whole genome shotgun (WGS) entry which is preliminary data.</text>
</comment>
<dbReference type="PROSITE" id="PS50042">
    <property type="entry name" value="CNMP_BINDING_3"/>
    <property type="match status" value="1"/>
</dbReference>
<dbReference type="InterPro" id="IPR000595">
    <property type="entry name" value="cNMP-bd_dom"/>
</dbReference>
<dbReference type="EMBL" id="DVHE01000032">
    <property type="protein sequence ID" value="HIR50425.1"/>
    <property type="molecule type" value="Genomic_DNA"/>
</dbReference>
<keyword evidence="3" id="KW-0804">Transcription</keyword>
<evidence type="ECO:0000259" key="4">
    <source>
        <dbReference type="PROSITE" id="PS50042"/>
    </source>
</evidence>
<dbReference type="Gene3D" id="2.60.120.10">
    <property type="entry name" value="Jelly Rolls"/>
    <property type="match status" value="1"/>
</dbReference>
<reference evidence="5" key="1">
    <citation type="submission" date="2020-10" db="EMBL/GenBank/DDBJ databases">
        <authorList>
            <person name="Gilroy R."/>
        </authorList>
    </citation>
    <scope>NUCLEOTIDE SEQUENCE</scope>
    <source>
        <strain evidence="5">ChiBcec15-4380</strain>
    </source>
</reference>
<feature type="domain" description="Cyclic nucleotide-binding" evidence="4">
    <location>
        <begin position="34"/>
        <end position="135"/>
    </location>
</feature>
<dbReference type="InterPro" id="IPR012318">
    <property type="entry name" value="HTH_CRP"/>
</dbReference>